<proteinExistence type="predicted"/>
<dbReference type="EMBL" id="JAPMXC010000002">
    <property type="protein sequence ID" value="MCY0388047.1"/>
    <property type="molecule type" value="Genomic_DNA"/>
</dbReference>
<evidence type="ECO:0000313" key="1">
    <source>
        <dbReference type="EMBL" id="MCY0388047.1"/>
    </source>
</evidence>
<evidence type="ECO:0000313" key="2">
    <source>
        <dbReference type="Proteomes" id="UP001082899"/>
    </source>
</evidence>
<accession>A0ABT3ZNL3</accession>
<comment type="caution">
    <text evidence="1">The sequence shown here is derived from an EMBL/GenBank/DDBJ whole genome shotgun (WGS) entry which is preliminary data.</text>
</comment>
<protein>
    <submittedName>
        <fullName evidence="1">Uncharacterized protein</fullName>
    </submittedName>
</protein>
<name>A0ABT3ZNL3_9BURK</name>
<keyword evidence="2" id="KW-1185">Reference proteome</keyword>
<sequence>MIRKIAVLGFVSGVALFLYGRKLLAQTQASVIPGEDAGGR</sequence>
<gene>
    <name evidence="1" type="ORF">OVY01_12530</name>
</gene>
<reference evidence="1" key="1">
    <citation type="submission" date="2022-11" db="EMBL/GenBank/DDBJ databases">
        <title>Robbsia betulipollinis sp. nov., isolated from pollen of birch (Betula pendula).</title>
        <authorList>
            <person name="Shi H."/>
            <person name="Ambika Manirajan B."/>
            <person name="Ratering S."/>
            <person name="Geissler-Plaum R."/>
            <person name="Schnell S."/>
        </authorList>
    </citation>
    <scope>NUCLEOTIDE SEQUENCE</scope>
    <source>
        <strain evidence="1">Bb-Pol-6</strain>
    </source>
</reference>
<dbReference type="RefSeq" id="WP_267847932.1">
    <property type="nucleotide sequence ID" value="NZ_JAPMXC010000002.1"/>
</dbReference>
<dbReference type="Proteomes" id="UP001082899">
    <property type="component" value="Unassembled WGS sequence"/>
</dbReference>
<organism evidence="1 2">
    <name type="scientific">Robbsia betulipollinis</name>
    <dbReference type="NCBI Taxonomy" id="2981849"/>
    <lineage>
        <taxon>Bacteria</taxon>
        <taxon>Pseudomonadati</taxon>
        <taxon>Pseudomonadota</taxon>
        <taxon>Betaproteobacteria</taxon>
        <taxon>Burkholderiales</taxon>
        <taxon>Burkholderiaceae</taxon>
        <taxon>Robbsia</taxon>
    </lineage>
</organism>